<gene>
    <name evidence="2" type="primary">fbiB_1</name>
    <name evidence="2" type="ORF">NMY3_01432</name>
</gene>
<dbReference type="SUPFAM" id="SSF144010">
    <property type="entry name" value="CofE-like"/>
    <property type="match status" value="1"/>
</dbReference>
<name>A0A654LYX2_9ARCH</name>
<dbReference type="AlphaFoldDB" id="A0A654LYX2"/>
<accession>A0A654LYX2</accession>
<dbReference type="Gene3D" id="3.30.1330.100">
    <property type="entry name" value="CofE-like"/>
    <property type="match status" value="1"/>
</dbReference>
<reference evidence="3" key="1">
    <citation type="submission" date="2015-10" db="EMBL/GenBank/DDBJ databases">
        <title>Niche specialization of a soil ammonia-oxidizing archaeon, Candidatus Nitrosocosmicus oleophilus.</title>
        <authorList>
            <person name="Jung M.-Y."/>
            <person name="Rhee S.-K."/>
        </authorList>
    </citation>
    <scope>NUCLEOTIDE SEQUENCE [LARGE SCALE GENOMIC DNA]</scope>
    <source>
        <strain evidence="3">MY3</strain>
    </source>
</reference>
<dbReference type="Gene3D" id="3.90.1660.10">
    <property type="entry name" value="CofE-like domain"/>
    <property type="match status" value="1"/>
</dbReference>
<sequence length="257" mass="28572">MEVIPIHLDRESSEFDIYDKINKNTEKIIINDNDVLVISSKYLSISEGRIKKLAGIKPSSQAIQSSKLYHIDPKIMELVLRESDEIFGGLYGFILTSSHKVLAPNAGIDKSNVPHGSVVLYPKYPYHSIEILKQKFFIDSWKRVGIVLSDSRILPMRKGTVGIALACCGFEPVIDLKGTLDLFGNVLKYTSQNLADCLASIGTMIMGESDASTPVIIIRGLNIKMTDKPISSDTLNMDSKFDIYVRGLSKRIDPSYV</sequence>
<evidence type="ECO:0000259" key="1">
    <source>
        <dbReference type="Pfam" id="PF01996"/>
    </source>
</evidence>
<evidence type="ECO:0000313" key="3">
    <source>
        <dbReference type="Proteomes" id="UP000058925"/>
    </source>
</evidence>
<evidence type="ECO:0000313" key="2">
    <source>
        <dbReference type="EMBL" id="ALI35636.1"/>
    </source>
</evidence>
<keyword evidence="2" id="KW-0436">Ligase</keyword>
<dbReference type="PANTHER" id="PTHR47917">
    <property type="match status" value="1"/>
</dbReference>
<dbReference type="EMBL" id="CP012850">
    <property type="protein sequence ID" value="ALI35636.1"/>
    <property type="molecule type" value="Genomic_DNA"/>
</dbReference>
<feature type="domain" description="Coenzyme F420:L-glutamate ligase-like" evidence="1">
    <location>
        <begin position="17"/>
        <end position="220"/>
    </location>
</feature>
<organism evidence="2 3">
    <name type="scientific">Candidatus Nitrosocosmicus oleophilus</name>
    <dbReference type="NCBI Taxonomy" id="1353260"/>
    <lineage>
        <taxon>Archaea</taxon>
        <taxon>Nitrososphaerota</taxon>
        <taxon>Nitrososphaeria</taxon>
        <taxon>Nitrososphaerales</taxon>
        <taxon>Nitrososphaeraceae</taxon>
        <taxon>Candidatus Nitrosocosmicus</taxon>
    </lineage>
</organism>
<dbReference type="OrthoDB" id="11383at2157"/>
<dbReference type="RefSeq" id="WP_196818066.1">
    <property type="nucleotide sequence ID" value="NZ_CP012850.1"/>
</dbReference>
<keyword evidence="3" id="KW-1185">Reference proteome</keyword>
<dbReference type="KEGG" id="taa:NMY3_01432"/>
<dbReference type="InterPro" id="IPR002847">
    <property type="entry name" value="F420-0_gamma-glut_ligase-dom"/>
</dbReference>
<dbReference type="Pfam" id="PF01996">
    <property type="entry name" value="F420_ligase"/>
    <property type="match status" value="1"/>
</dbReference>
<dbReference type="Proteomes" id="UP000058925">
    <property type="component" value="Chromosome"/>
</dbReference>
<dbReference type="PANTHER" id="PTHR47917:SF2">
    <property type="entry name" value="COENZYME F420:L-GLUTAMATE LIGASE-LIKE DOMAIN-CONTAINING PROTEIN"/>
    <property type="match status" value="1"/>
</dbReference>
<proteinExistence type="predicted"/>
<dbReference type="GeneID" id="60421489"/>
<dbReference type="EC" id="6.3.2.31" evidence="2"/>
<dbReference type="GO" id="GO:0052618">
    <property type="term" value="F:coenzyme F420-0:L-glutamate ligase activity"/>
    <property type="evidence" value="ECO:0007669"/>
    <property type="project" value="UniProtKB-EC"/>
</dbReference>
<protein>
    <submittedName>
        <fullName evidence="2">Coenzyme F420:L-glutamate ligase</fullName>
        <ecNumber evidence="2">6.3.2.31</ecNumber>
    </submittedName>
</protein>